<feature type="chain" id="PRO_5002163973" description="Secreted protein" evidence="2">
    <location>
        <begin position="20"/>
        <end position="77"/>
    </location>
</feature>
<dbReference type="Proteomes" id="UP000054047">
    <property type="component" value="Unassembled WGS sequence"/>
</dbReference>
<sequence length="77" mass="8920">MQPYLTLLLLAVQSLTAQAWKYVRNVVKPLFCTSVVLYTKWFDHGKAVEGAHHPAENRTREQLQVEPSSVRDVERRI</sequence>
<protein>
    <recommendedName>
        <fullName evidence="5">Secreted protein</fullName>
    </recommendedName>
</protein>
<feature type="signal peptide" evidence="2">
    <location>
        <begin position="1"/>
        <end position="19"/>
    </location>
</feature>
<evidence type="ECO:0000256" key="1">
    <source>
        <dbReference type="SAM" id="MobiDB-lite"/>
    </source>
</evidence>
<gene>
    <name evidence="3" type="ORF">ANCDUO_06777</name>
</gene>
<evidence type="ECO:0008006" key="5">
    <source>
        <dbReference type="Google" id="ProtNLM"/>
    </source>
</evidence>
<dbReference type="OrthoDB" id="5850739at2759"/>
<evidence type="ECO:0000313" key="4">
    <source>
        <dbReference type="Proteomes" id="UP000054047"/>
    </source>
</evidence>
<evidence type="ECO:0000256" key="2">
    <source>
        <dbReference type="SAM" id="SignalP"/>
    </source>
</evidence>
<feature type="region of interest" description="Disordered" evidence="1">
    <location>
        <begin position="52"/>
        <end position="77"/>
    </location>
</feature>
<dbReference type="AlphaFoldDB" id="A0A0C2D0S6"/>
<organism evidence="3 4">
    <name type="scientific">Ancylostoma duodenale</name>
    <dbReference type="NCBI Taxonomy" id="51022"/>
    <lineage>
        <taxon>Eukaryota</taxon>
        <taxon>Metazoa</taxon>
        <taxon>Ecdysozoa</taxon>
        <taxon>Nematoda</taxon>
        <taxon>Chromadorea</taxon>
        <taxon>Rhabditida</taxon>
        <taxon>Rhabditina</taxon>
        <taxon>Rhabditomorpha</taxon>
        <taxon>Strongyloidea</taxon>
        <taxon>Ancylostomatidae</taxon>
        <taxon>Ancylostomatinae</taxon>
        <taxon>Ancylostoma</taxon>
    </lineage>
</organism>
<evidence type="ECO:0000313" key="3">
    <source>
        <dbReference type="EMBL" id="KIH62933.1"/>
    </source>
</evidence>
<accession>A0A0C2D0S6</accession>
<keyword evidence="4" id="KW-1185">Reference proteome</keyword>
<keyword evidence="2" id="KW-0732">Signal</keyword>
<name>A0A0C2D0S6_9BILA</name>
<proteinExistence type="predicted"/>
<reference evidence="3 4" key="1">
    <citation type="submission" date="2013-12" db="EMBL/GenBank/DDBJ databases">
        <title>Draft genome of the parsitic nematode Ancylostoma duodenale.</title>
        <authorList>
            <person name="Mitreva M."/>
        </authorList>
    </citation>
    <scope>NUCLEOTIDE SEQUENCE [LARGE SCALE GENOMIC DNA]</scope>
    <source>
        <strain evidence="3 4">Zhejiang</strain>
    </source>
</reference>
<dbReference type="EMBL" id="KN728989">
    <property type="protein sequence ID" value="KIH62933.1"/>
    <property type="molecule type" value="Genomic_DNA"/>
</dbReference>